<keyword evidence="2" id="KW-1185">Reference proteome</keyword>
<dbReference type="KEGG" id="abas:ACPOL_4062"/>
<reference evidence="1 2" key="1">
    <citation type="journal article" date="2018" name="Front. Microbiol.">
        <title>Hydrolytic Capabilities as a Key to Environmental Success: Chitinolytic and Cellulolytic Acidobacteria From Acidic Sub-arctic Soils and Boreal Peatlands.</title>
        <authorList>
            <person name="Belova S.E."/>
            <person name="Ravin N.V."/>
            <person name="Pankratov T.A."/>
            <person name="Rakitin A.L."/>
            <person name="Ivanova A.A."/>
            <person name="Beletsky A.V."/>
            <person name="Mardanov A.V."/>
            <person name="Sinninghe Damste J.S."/>
            <person name="Dedysh S.N."/>
        </authorList>
    </citation>
    <scope>NUCLEOTIDE SEQUENCE [LARGE SCALE GENOMIC DNA]</scope>
    <source>
        <strain evidence="1 2">SBC82</strain>
    </source>
</reference>
<sequence>MTQFAILVSGASGQLCRRIIEILLEQRLVRSSPQCELRESNRTLLTGALILLFADFDDL</sequence>
<evidence type="ECO:0000313" key="2">
    <source>
        <dbReference type="Proteomes" id="UP000253606"/>
    </source>
</evidence>
<dbReference type="AlphaFoldDB" id="A0A2Z5G2I6"/>
<gene>
    <name evidence="1" type="ORF">ACPOL_4062</name>
</gene>
<organism evidence="1 2">
    <name type="scientific">Acidisarcina polymorpha</name>
    <dbReference type="NCBI Taxonomy" id="2211140"/>
    <lineage>
        <taxon>Bacteria</taxon>
        <taxon>Pseudomonadati</taxon>
        <taxon>Acidobacteriota</taxon>
        <taxon>Terriglobia</taxon>
        <taxon>Terriglobales</taxon>
        <taxon>Acidobacteriaceae</taxon>
        <taxon>Acidisarcina</taxon>
    </lineage>
</organism>
<evidence type="ECO:0000313" key="1">
    <source>
        <dbReference type="EMBL" id="AXC13341.1"/>
    </source>
</evidence>
<proteinExistence type="predicted"/>
<dbReference type="Proteomes" id="UP000253606">
    <property type="component" value="Chromosome"/>
</dbReference>
<accession>A0A2Z5G2I6</accession>
<protein>
    <submittedName>
        <fullName evidence="1">Uncharacterized protein</fullName>
    </submittedName>
</protein>
<name>A0A2Z5G2I6_9BACT</name>
<dbReference type="EMBL" id="CP030840">
    <property type="protein sequence ID" value="AXC13341.1"/>
    <property type="molecule type" value="Genomic_DNA"/>
</dbReference>